<evidence type="ECO:0000313" key="1">
    <source>
        <dbReference type="EMBL" id="MBA8923990.1"/>
    </source>
</evidence>
<protein>
    <submittedName>
        <fullName evidence="1">Uncharacterized protein</fullName>
    </submittedName>
</protein>
<sequence>MDEMDAGLSWWEFAALLAGLSEHSVWRRIASEEPVELTGDAVAAAIDNL</sequence>
<reference evidence="1 2" key="1">
    <citation type="submission" date="2020-08" db="EMBL/GenBank/DDBJ databases">
        <title>Genomic Encyclopedia of Archaeal and Bacterial Type Strains, Phase II (KMG-II): from individual species to whole genera.</title>
        <authorList>
            <person name="Goeker M."/>
        </authorList>
    </citation>
    <scope>NUCLEOTIDE SEQUENCE [LARGE SCALE GENOMIC DNA]</scope>
    <source>
        <strain evidence="1 2">DSM 43850</strain>
    </source>
</reference>
<keyword evidence="2" id="KW-1185">Reference proteome</keyword>
<evidence type="ECO:0000313" key="2">
    <source>
        <dbReference type="Proteomes" id="UP000517916"/>
    </source>
</evidence>
<accession>A0ABR6BAW0</accession>
<organism evidence="1 2">
    <name type="scientific">Kutzneria viridogrisea</name>
    <dbReference type="NCBI Taxonomy" id="47990"/>
    <lineage>
        <taxon>Bacteria</taxon>
        <taxon>Bacillati</taxon>
        <taxon>Actinomycetota</taxon>
        <taxon>Actinomycetes</taxon>
        <taxon>Pseudonocardiales</taxon>
        <taxon>Pseudonocardiaceae</taxon>
        <taxon>Kutzneria</taxon>
    </lineage>
</organism>
<gene>
    <name evidence="1" type="ORF">BC739_001187</name>
</gene>
<proteinExistence type="predicted"/>
<dbReference type="Proteomes" id="UP000517916">
    <property type="component" value="Unassembled WGS sequence"/>
</dbReference>
<dbReference type="EMBL" id="JACJID010000001">
    <property type="protein sequence ID" value="MBA8923990.1"/>
    <property type="molecule type" value="Genomic_DNA"/>
</dbReference>
<name>A0ABR6BAW0_9PSEU</name>
<comment type="caution">
    <text evidence="1">The sequence shown here is derived from an EMBL/GenBank/DDBJ whole genome shotgun (WGS) entry which is preliminary data.</text>
</comment>